<dbReference type="GO" id="GO:0016740">
    <property type="term" value="F:transferase activity"/>
    <property type="evidence" value="ECO:0007669"/>
    <property type="project" value="UniProtKB-KW"/>
</dbReference>
<keyword evidence="2" id="KW-1185">Reference proteome</keyword>
<dbReference type="RefSeq" id="WP_302883985.1">
    <property type="nucleotide sequence ID" value="NZ_JAUMIT010000003.1"/>
</dbReference>
<sequence length="103" mass="12199">MNKHEFNTFRLVGGTSLSLQYGHRESIDIDLFTDEAYVSIDFKKLENRLHKTFPYVDKTSVGEVVFGRSYFCRNKSRQCTKTRYLLYRTFCVSHSCRLKIQEV</sequence>
<reference evidence="1" key="1">
    <citation type="submission" date="2023-07" db="EMBL/GenBank/DDBJ databases">
        <title>Wenyingzhuangia sp. chi5 genome sequencing and assembly.</title>
        <authorList>
            <person name="Park S."/>
        </authorList>
    </citation>
    <scope>NUCLEOTIDE SEQUENCE</scope>
    <source>
        <strain evidence="1">Chi5</strain>
    </source>
</reference>
<name>A0ABT8VRZ7_9FLAO</name>
<organism evidence="1 2">
    <name type="scientific">Wenyingzhuangia gilva</name>
    <dbReference type="NCBI Taxonomy" id="3057677"/>
    <lineage>
        <taxon>Bacteria</taxon>
        <taxon>Pseudomonadati</taxon>
        <taxon>Bacteroidota</taxon>
        <taxon>Flavobacteriia</taxon>
        <taxon>Flavobacteriales</taxon>
        <taxon>Flavobacteriaceae</taxon>
        <taxon>Wenyingzhuangia</taxon>
    </lineage>
</organism>
<dbReference type="Pfam" id="PF08843">
    <property type="entry name" value="AbiEii"/>
    <property type="match status" value="1"/>
</dbReference>
<dbReference type="InterPro" id="IPR014942">
    <property type="entry name" value="AbiEii"/>
</dbReference>
<keyword evidence="1" id="KW-0808">Transferase</keyword>
<gene>
    <name evidence="1" type="ORF">QVZ41_07765</name>
</gene>
<dbReference type="EMBL" id="JAUMIT010000003">
    <property type="protein sequence ID" value="MDO3694735.1"/>
    <property type="molecule type" value="Genomic_DNA"/>
</dbReference>
<protein>
    <submittedName>
        <fullName evidence="1">Nucleotidyl transferase AbiEii/AbiGii toxin family protein</fullName>
    </submittedName>
</protein>
<accession>A0ABT8VRZ7</accession>
<dbReference type="Proteomes" id="UP001168642">
    <property type="component" value="Unassembled WGS sequence"/>
</dbReference>
<comment type="caution">
    <text evidence="1">The sequence shown here is derived from an EMBL/GenBank/DDBJ whole genome shotgun (WGS) entry which is preliminary data.</text>
</comment>
<evidence type="ECO:0000313" key="1">
    <source>
        <dbReference type="EMBL" id="MDO3694735.1"/>
    </source>
</evidence>
<proteinExistence type="predicted"/>
<evidence type="ECO:0000313" key="2">
    <source>
        <dbReference type="Proteomes" id="UP001168642"/>
    </source>
</evidence>